<organism evidence="3 4">
    <name type="scientific">Roseimaritima ulvae</name>
    <dbReference type="NCBI Taxonomy" id="980254"/>
    <lineage>
        <taxon>Bacteria</taxon>
        <taxon>Pseudomonadati</taxon>
        <taxon>Planctomycetota</taxon>
        <taxon>Planctomycetia</taxon>
        <taxon>Pirellulales</taxon>
        <taxon>Pirellulaceae</taxon>
        <taxon>Roseimaritima</taxon>
    </lineage>
</organism>
<dbReference type="SUPFAM" id="SSF52266">
    <property type="entry name" value="SGNH hydrolase"/>
    <property type="match status" value="1"/>
</dbReference>
<reference evidence="3 4" key="1">
    <citation type="submission" date="2019-08" db="EMBL/GenBank/DDBJ databases">
        <title>Deep-cultivation of Planctomycetes and their phenomic and genomic characterization uncovers novel biology.</title>
        <authorList>
            <person name="Wiegand S."/>
            <person name="Jogler M."/>
            <person name="Boedeker C."/>
            <person name="Pinto D."/>
            <person name="Vollmers J."/>
            <person name="Rivas-Marin E."/>
            <person name="Kohn T."/>
            <person name="Peeters S.H."/>
            <person name="Heuer A."/>
            <person name="Rast P."/>
            <person name="Oberbeckmann S."/>
            <person name="Bunk B."/>
            <person name="Jeske O."/>
            <person name="Meyerdierks A."/>
            <person name="Storesund J.E."/>
            <person name="Kallscheuer N."/>
            <person name="Luecker S."/>
            <person name="Lage O.M."/>
            <person name="Pohl T."/>
            <person name="Merkel B.J."/>
            <person name="Hornburger P."/>
            <person name="Mueller R.-W."/>
            <person name="Bruemmer F."/>
            <person name="Labrenz M."/>
            <person name="Spormann A.M."/>
            <person name="Op den Camp H."/>
            <person name="Overmann J."/>
            <person name="Amann R."/>
            <person name="Jetten M.S.M."/>
            <person name="Mascher T."/>
            <person name="Medema M.H."/>
            <person name="Devos D.P."/>
            <person name="Kaster A.-K."/>
            <person name="Ovreas L."/>
            <person name="Rohde M."/>
            <person name="Galperin M.Y."/>
            <person name="Jogler C."/>
        </authorList>
    </citation>
    <scope>NUCLEOTIDE SEQUENCE [LARGE SCALE GENOMIC DNA]</scope>
    <source>
        <strain evidence="3 4">UC8</strain>
    </source>
</reference>
<dbReference type="Proteomes" id="UP000325286">
    <property type="component" value="Chromosome"/>
</dbReference>
<keyword evidence="4" id="KW-1185">Reference proteome</keyword>
<dbReference type="PANTHER" id="PTHR34407:SF1">
    <property type="entry name" value="SGNH HYDROLASE-TYPE ESTERASE DOMAIN-CONTAINING PROTEIN"/>
    <property type="match status" value="1"/>
</dbReference>
<dbReference type="OrthoDB" id="234896at2"/>
<feature type="chain" id="PRO_5022899999" description="SGNH hydrolase-type esterase domain-containing protein" evidence="1">
    <location>
        <begin position="20"/>
        <end position="400"/>
    </location>
</feature>
<dbReference type="KEGG" id="rul:UC8_26290"/>
<protein>
    <recommendedName>
        <fullName evidence="2">SGNH hydrolase-type esterase domain-containing protein</fullName>
    </recommendedName>
</protein>
<gene>
    <name evidence="3" type="ORF">UC8_26290</name>
</gene>
<sequence length="400" mass="43736" precursor="true">MRSLFLWLTGCVSVGVLLASPAVVRSAEPDSKNVHLRGDLQNARIAFAGKQKACVAFIGGSITEMNGYRPMVAAELQSRFPDTEFEFINAGISSTCSTSGAFRLRRDVLAHQPDLLFVEFAVNDDQDAAHAARECRRGMEGILRQAWMHDPELDIVITHFVNPPMLEKLTAGKTPTSSGQHEAVAEHYGVSSSDLARELAQRIAAGTFSWQQYGGTHPKQAGNRLAADLIVDLLDAAWAQPLPADAQPTAHSLPAPLDENSYFRGRFVSPADAKADDAWKWDRPDWSEIAGGFRDTFRNEMFLHTSEVGAELSLEFEGTAVGAFVLAGPDAGMVEVSVDGAKPHVVDLYHHFSKGLHYPRTVMFATDLPAGKHQLRLRVSGKHNDQSHGHAVRIMQFTAN</sequence>
<dbReference type="Gene3D" id="2.60.120.260">
    <property type="entry name" value="Galactose-binding domain-like"/>
    <property type="match status" value="1"/>
</dbReference>
<dbReference type="InterPro" id="IPR013830">
    <property type="entry name" value="SGNH_hydro"/>
</dbReference>
<dbReference type="GO" id="GO:0016788">
    <property type="term" value="F:hydrolase activity, acting on ester bonds"/>
    <property type="evidence" value="ECO:0007669"/>
    <property type="project" value="UniProtKB-ARBA"/>
</dbReference>
<dbReference type="InterPro" id="IPR036514">
    <property type="entry name" value="SGNH_hydro_sf"/>
</dbReference>
<keyword evidence="1" id="KW-0732">Signal</keyword>
<proteinExistence type="predicted"/>
<dbReference type="Pfam" id="PF13472">
    <property type="entry name" value="Lipase_GDSL_2"/>
    <property type="match status" value="1"/>
</dbReference>
<dbReference type="PANTHER" id="PTHR34407">
    <property type="entry name" value="EXPRESSED PROTEIN"/>
    <property type="match status" value="1"/>
</dbReference>
<dbReference type="RefSeq" id="WP_068130749.1">
    <property type="nucleotide sequence ID" value="NZ_CP042914.1"/>
</dbReference>
<dbReference type="EMBL" id="CP042914">
    <property type="protein sequence ID" value="QEG40613.1"/>
    <property type="molecule type" value="Genomic_DNA"/>
</dbReference>
<dbReference type="Gene3D" id="3.40.50.1110">
    <property type="entry name" value="SGNH hydrolase"/>
    <property type="match status" value="1"/>
</dbReference>
<evidence type="ECO:0000256" key="1">
    <source>
        <dbReference type="SAM" id="SignalP"/>
    </source>
</evidence>
<evidence type="ECO:0000313" key="3">
    <source>
        <dbReference type="EMBL" id="QEG40613.1"/>
    </source>
</evidence>
<feature type="signal peptide" evidence="1">
    <location>
        <begin position="1"/>
        <end position="19"/>
    </location>
</feature>
<dbReference type="AlphaFoldDB" id="A0A5B9R2S3"/>
<name>A0A5B9R2S3_9BACT</name>
<evidence type="ECO:0000259" key="2">
    <source>
        <dbReference type="Pfam" id="PF13472"/>
    </source>
</evidence>
<feature type="domain" description="SGNH hydrolase-type esterase" evidence="2">
    <location>
        <begin position="57"/>
        <end position="225"/>
    </location>
</feature>
<evidence type="ECO:0000313" key="4">
    <source>
        <dbReference type="Proteomes" id="UP000325286"/>
    </source>
</evidence>
<accession>A0A5B9R2S3</accession>